<dbReference type="PANTHER" id="PTHR43861">
    <property type="entry name" value="TRANS-ACONITATE 2-METHYLTRANSFERASE-RELATED"/>
    <property type="match status" value="1"/>
</dbReference>
<sequence>MTALTLQPVACPLCLHADCRTLFSGTDVRCRLPGRFDVVQCQHCGHRYLSPQPSAECLAACYPTGYAPHQSSPESAPSESHHSGTLAANRRPWFLRWLPLEYVPGLRQLYYWLTDDRTQPIPQPAATPLQPALSALELGCAGGSWLLKLQALGWSVCGVELCAGPADAARKAGLKVITGTLESARLPAQSFDLVAAWMVLEHTPNPLQTLNEIRDVLKPGGQLLFSVPNASSLEARLFGSSWYSLDLPRHLQHFDPQTILRILRDTGYEQIRIDHHRTLIGAWGSLGVLLSRVFPGSRLATWLQKYPEQPRLILQLLSAPVAIMLAWSGQGPGLTISARRPATNQVCSPLSAAASGSEGTAGV</sequence>
<dbReference type="AlphaFoldDB" id="A0A5C6MEB1"/>
<dbReference type="SUPFAM" id="SSF53335">
    <property type="entry name" value="S-adenosyl-L-methionine-dependent methyltransferases"/>
    <property type="match status" value="1"/>
</dbReference>
<dbReference type="InterPro" id="IPR029063">
    <property type="entry name" value="SAM-dependent_MTases_sf"/>
</dbReference>
<evidence type="ECO:0000313" key="2">
    <source>
        <dbReference type="Proteomes" id="UP000321083"/>
    </source>
</evidence>
<reference evidence="1 2" key="1">
    <citation type="submission" date="2019-08" db="EMBL/GenBank/DDBJ databases">
        <title>100 year-old enigma solved: identification of Planctomyces bekefii, the type genus and species of the phylum Planctomycetes.</title>
        <authorList>
            <person name="Svetlana D.N."/>
            <person name="Overmann J."/>
        </authorList>
    </citation>
    <scope>NUCLEOTIDE SEQUENCE [LARGE SCALE GENOMIC DNA]</scope>
    <source>
        <strain evidence="1">Phe10_nw2017</strain>
    </source>
</reference>
<dbReference type="CDD" id="cd02440">
    <property type="entry name" value="AdoMet_MTases"/>
    <property type="match status" value="1"/>
</dbReference>
<evidence type="ECO:0008006" key="3">
    <source>
        <dbReference type="Google" id="ProtNLM"/>
    </source>
</evidence>
<reference evidence="1 2" key="2">
    <citation type="submission" date="2019-08" db="EMBL/GenBank/DDBJ databases">
        <authorList>
            <person name="Henke P."/>
        </authorList>
    </citation>
    <scope>NUCLEOTIDE SEQUENCE [LARGE SCALE GENOMIC DNA]</scope>
    <source>
        <strain evidence="1">Phe10_nw2017</strain>
    </source>
</reference>
<proteinExistence type="predicted"/>
<evidence type="ECO:0000313" key="1">
    <source>
        <dbReference type="EMBL" id="TWW12612.1"/>
    </source>
</evidence>
<dbReference type="EMBL" id="SRHE01000006">
    <property type="protein sequence ID" value="TWW12612.1"/>
    <property type="molecule type" value="Genomic_DNA"/>
</dbReference>
<gene>
    <name evidence="1" type="ORF">E3A20_00800</name>
</gene>
<name>A0A5C6MEB1_9PLAN</name>
<protein>
    <recommendedName>
        <fullName evidence="3">Class I SAM-dependent methyltransferase</fullName>
    </recommendedName>
</protein>
<dbReference type="Pfam" id="PF13489">
    <property type="entry name" value="Methyltransf_23"/>
    <property type="match status" value="1"/>
</dbReference>
<dbReference type="Gene3D" id="3.40.50.150">
    <property type="entry name" value="Vaccinia Virus protein VP39"/>
    <property type="match status" value="1"/>
</dbReference>
<organism evidence="1 2">
    <name type="scientific">Planctomyces bekefii</name>
    <dbReference type="NCBI Taxonomy" id="1653850"/>
    <lineage>
        <taxon>Bacteria</taxon>
        <taxon>Pseudomonadati</taxon>
        <taxon>Planctomycetota</taxon>
        <taxon>Planctomycetia</taxon>
        <taxon>Planctomycetales</taxon>
        <taxon>Planctomycetaceae</taxon>
        <taxon>Planctomyces</taxon>
    </lineage>
</organism>
<accession>A0A5C6MEB1</accession>
<comment type="caution">
    <text evidence="1">The sequence shown here is derived from an EMBL/GenBank/DDBJ whole genome shotgun (WGS) entry which is preliminary data.</text>
</comment>
<keyword evidence="2" id="KW-1185">Reference proteome</keyword>
<dbReference type="Proteomes" id="UP000321083">
    <property type="component" value="Unassembled WGS sequence"/>
</dbReference>